<feature type="repeat" description="ANK" evidence="3">
    <location>
        <begin position="1239"/>
        <end position="1267"/>
    </location>
</feature>
<keyword evidence="1" id="KW-0677">Repeat</keyword>
<sequence>MDFTETFATRRGAVDKDIVTIHGLSEAGKEPWIDTDTRLAWLEKGLFQDSTSRVIGFNFTNGSQDPDVLTRSGLESIATKLLEKLVIWREGAPEESRPLAFVTHDIGGVIFKQEWTQIWVYPSIDVWSAFIACPHRSVSHALLTDSIAELALSRKYRTKYGIHKTARSAAAAILETNGGFLGTNICLQAQIMNVYYKELEGQAQIYSQYSATLGLPSEINIEMLQLSPKLSFGKDQTVVERLLKNMMGFSQDADWPGAKRYPVDQDWDKARSTLISMAPIQVTDRLPNPDAEGALLANIELSHWWRDRESPAACIVGAGTELVDIIPSLQTLGTEIYGSQEKVKFFAFEFQPIAGHLDTVQAMLRHFIAQAIGCILPLTPPGKAPSRVLGIVDVLQEPNIDILYSLFQDVNVWIARLGLRAFWLVCGIDHTDDPDFMHRLVQGMSFSDAKPMFLFAGSDCQKLRSAVDGANVKILEQPSMEIAPPSISLSDPPGLEEDLEYPDIRAMVDQSLARIGNDETGRAVFLRWIRELISSIPINDWRSQISTVSTALSSKGIEGMFPAVLQSLPPYRRDCANDVLRLMLHSFRPLSPSNIMAAMSVEAALGAPVDINTRNKFEDTLTVIFPLAKRCLVGLVQTKEAKLVFRDDRIRKAFIDTGMEDGSPGQSHWRILHQLLRYLSTKLSTLPEEESTTTPKEISPVWMARHTFIGYAVHYWARHYRAAIETEDRKGSAEESVREFLSNSEAVAFCLTASRKPRASEETLSTKNPIASRIALLARNGLSFTEIANLVETSEWNTEAEFILPALRAAVQCGNARLVEEIPFTSLDEADSKAILLEAAYCEDIATLEILSQKSKGRLPLPQELLSQAARLGLVDVLRGSFRDRRKDETIDYAEVFRPAVHCRQIKIIRLLNEFSDSLSPDNIFSLYEDACRIGEVGIVATLHGYLQKDQLSDFAPLDTACQNGNFEVVAFILGKVNIAKGELLECESKGFRDTNTIDCLRTSITLGWVRCADAMLDYVDAVKDELRLRELLGDGIEARQYETCELLLRRTHLNLAEGFGEVPILTKAVRKNDLRLVQLLLDYSAEIDGTDGYGETPLYTAAYAGYTEIAELLLQANANVNVRVANGGSIIYAACMKNKPETVKLLLSHGADIHLSTYSRNWSPLEAAFDYPEIVELLVKHRPPPDFKRLTVSRTTVKGKTTALFFAVSGDHVESVKWILQGDPDLEYRPGPNSGPLEGYTPLALAVERGYTPIVRMLLEKGANINHRILDERPLLHGATTEETLAVLLEYNVDKEATDLGPKSTMLSRLVADSDAYTRYLPLVTRLINAGANLDPTDIMGDTPLAIASLDGNMELVQLLIARGADVNGNSGKYGRPVHRAILGNNLDSLKALVEKGADFASCHSILGTPLQVACGQDSESKIMEYLVEQKGADPNAEGAMFRNVMLEACLRSEPEAILYLLNHGGLPSSRDCIGMPAIFAACFRSTDALPVIDELLKRGADISPNTRDKMGRTILHCAVASGSVEVVKRVLEKEPTLLSEKDNDGWTALHWAARRAYPFFRREFRGSASADDWAAAVAYLLEKKCPGINMTVSAAEKEWTVLSIARYHGAPSEVIDVIVKNMESSTAANPDECVEGKVNGEGFLWRCDGCYFEIRDTIHICTAETCYEDWGLCFKCYPYRKEIHDPEHELKAMPTD</sequence>
<dbReference type="Proteomes" id="UP000799779">
    <property type="component" value="Unassembled WGS sequence"/>
</dbReference>
<feature type="repeat" description="ANK" evidence="3">
    <location>
        <begin position="1127"/>
        <end position="1159"/>
    </location>
</feature>
<gene>
    <name evidence="4" type="ORF">P154DRAFT_532112</name>
</gene>
<dbReference type="EMBL" id="ML977571">
    <property type="protein sequence ID" value="KAF2003752.1"/>
    <property type="molecule type" value="Genomic_DNA"/>
</dbReference>
<dbReference type="OrthoDB" id="3679171at2759"/>
<dbReference type="InterPro" id="IPR036770">
    <property type="entry name" value="Ankyrin_rpt-contain_sf"/>
</dbReference>
<evidence type="ECO:0000313" key="5">
    <source>
        <dbReference type="Proteomes" id="UP000799779"/>
    </source>
</evidence>
<protein>
    <submittedName>
        <fullName evidence="4">Ankyrin</fullName>
    </submittedName>
</protein>
<proteinExistence type="predicted"/>
<dbReference type="PROSITE" id="PS50297">
    <property type="entry name" value="ANK_REP_REGION"/>
    <property type="match status" value="4"/>
</dbReference>
<dbReference type="SUPFAM" id="SSF48403">
    <property type="entry name" value="Ankyrin repeat"/>
    <property type="match status" value="2"/>
</dbReference>
<name>A0A6A5WPX2_9PLEO</name>
<organism evidence="4 5">
    <name type="scientific">Amniculicola lignicola CBS 123094</name>
    <dbReference type="NCBI Taxonomy" id="1392246"/>
    <lineage>
        <taxon>Eukaryota</taxon>
        <taxon>Fungi</taxon>
        <taxon>Dikarya</taxon>
        <taxon>Ascomycota</taxon>
        <taxon>Pezizomycotina</taxon>
        <taxon>Dothideomycetes</taxon>
        <taxon>Pleosporomycetidae</taxon>
        <taxon>Pleosporales</taxon>
        <taxon>Amniculicolaceae</taxon>
        <taxon>Amniculicola</taxon>
    </lineage>
</organism>
<dbReference type="PANTHER" id="PTHR24198:SF165">
    <property type="entry name" value="ANKYRIN REPEAT-CONTAINING PROTEIN-RELATED"/>
    <property type="match status" value="1"/>
</dbReference>
<dbReference type="PROSITE" id="PS50088">
    <property type="entry name" value="ANK_REPEAT"/>
    <property type="match status" value="5"/>
</dbReference>
<keyword evidence="5" id="KW-1185">Reference proteome</keyword>
<feature type="repeat" description="ANK" evidence="3">
    <location>
        <begin position="1341"/>
        <end position="1373"/>
    </location>
</feature>
<evidence type="ECO:0000256" key="1">
    <source>
        <dbReference type="ARBA" id="ARBA00022737"/>
    </source>
</evidence>
<dbReference type="Pfam" id="PF00023">
    <property type="entry name" value="Ank"/>
    <property type="match status" value="1"/>
</dbReference>
<keyword evidence="2 3" id="KW-0040">ANK repeat</keyword>
<evidence type="ECO:0000256" key="2">
    <source>
        <dbReference type="ARBA" id="ARBA00023043"/>
    </source>
</evidence>
<dbReference type="Pfam" id="PF12796">
    <property type="entry name" value="Ank_2"/>
    <property type="match status" value="4"/>
</dbReference>
<dbReference type="SMART" id="SM00248">
    <property type="entry name" value="ANK"/>
    <property type="match status" value="14"/>
</dbReference>
<feature type="repeat" description="ANK" evidence="3">
    <location>
        <begin position="1512"/>
        <end position="1544"/>
    </location>
</feature>
<dbReference type="PRINTS" id="PR01415">
    <property type="entry name" value="ANKYRIN"/>
</dbReference>
<reference evidence="4" key="1">
    <citation type="journal article" date="2020" name="Stud. Mycol.">
        <title>101 Dothideomycetes genomes: a test case for predicting lifestyles and emergence of pathogens.</title>
        <authorList>
            <person name="Haridas S."/>
            <person name="Albert R."/>
            <person name="Binder M."/>
            <person name="Bloem J."/>
            <person name="Labutti K."/>
            <person name="Salamov A."/>
            <person name="Andreopoulos B."/>
            <person name="Baker S."/>
            <person name="Barry K."/>
            <person name="Bills G."/>
            <person name="Bluhm B."/>
            <person name="Cannon C."/>
            <person name="Castanera R."/>
            <person name="Culley D."/>
            <person name="Daum C."/>
            <person name="Ezra D."/>
            <person name="Gonzalez J."/>
            <person name="Henrissat B."/>
            <person name="Kuo A."/>
            <person name="Liang C."/>
            <person name="Lipzen A."/>
            <person name="Lutzoni F."/>
            <person name="Magnuson J."/>
            <person name="Mondo S."/>
            <person name="Nolan M."/>
            <person name="Ohm R."/>
            <person name="Pangilinan J."/>
            <person name="Park H.-J."/>
            <person name="Ramirez L."/>
            <person name="Alfaro M."/>
            <person name="Sun H."/>
            <person name="Tritt A."/>
            <person name="Yoshinaga Y."/>
            <person name="Zwiers L.-H."/>
            <person name="Turgeon B."/>
            <person name="Goodwin S."/>
            <person name="Spatafora J."/>
            <person name="Crous P."/>
            <person name="Grigoriev I."/>
        </authorList>
    </citation>
    <scope>NUCLEOTIDE SEQUENCE</scope>
    <source>
        <strain evidence="4">CBS 123094</strain>
    </source>
</reference>
<dbReference type="PANTHER" id="PTHR24198">
    <property type="entry name" value="ANKYRIN REPEAT AND PROTEIN KINASE DOMAIN-CONTAINING PROTEIN"/>
    <property type="match status" value="1"/>
</dbReference>
<dbReference type="Gene3D" id="1.25.40.20">
    <property type="entry name" value="Ankyrin repeat-containing domain"/>
    <property type="match status" value="2"/>
</dbReference>
<evidence type="ECO:0000256" key="3">
    <source>
        <dbReference type="PROSITE-ProRule" id="PRU00023"/>
    </source>
</evidence>
<feature type="repeat" description="ANK" evidence="3">
    <location>
        <begin position="1094"/>
        <end position="1126"/>
    </location>
</feature>
<accession>A0A6A5WPX2</accession>
<evidence type="ECO:0000313" key="4">
    <source>
        <dbReference type="EMBL" id="KAF2003752.1"/>
    </source>
</evidence>
<dbReference type="InterPro" id="IPR002110">
    <property type="entry name" value="Ankyrin_rpt"/>
</dbReference>